<evidence type="ECO:0000256" key="1">
    <source>
        <dbReference type="SAM" id="Phobius"/>
    </source>
</evidence>
<feature type="transmembrane region" description="Helical" evidence="1">
    <location>
        <begin position="371"/>
        <end position="393"/>
    </location>
</feature>
<feature type="transmembrane region" description="Helical" evidence="1">
    <location>
        <begin position="122"/>
        <end position="142"/>
    </location>
</feature>
<dbReference type="RefSeq" id="WP_341518773.1">
    <property type="nucleotide sequence ID" value="NZ_CP151108.1"/>
</dbReference>
<feature type="transmembrane region" description="Helical" evidence="1">
    <location>
        <begin position="250"/>
        <end position="268"/>
    </location>
</feature>
<feature type="transmembrane region" description="Helical" evidence="1">
    <location>
        <begin position="6"/>
        <end position="23"/>
    </location>
</feature>
<feature type="transmembrane region" description="Helical" evidence="1">
    <location>
        <begin position="227"/>
        <end position="243"/>
    </location>
</feature>
<organism evidence="2 3">
    <name type="scientific">Bacillus paramobilis</name>
    <dbReference type="NCBI Taxonomy" id="2817477"/>
    <lineage>
        <taxon>Bacteria</taxon>
        <taxon>Bacillati</taxon>
        <taxon>Bacillota</taxon>
        <taxon>Bacilli</taxon>
        <taxon>Bacillales</taxon>
        <taxon>Bacillaceae</taxon>
        <taxon>Bacillus</taxon>
        <taxon>Bacillus cereus group</taxon>
    </lineage>
</organism>
<dbReference type="Proteomes" id="UP001485505">
    <property type="component" value="Chromosome"/>
</dbReference>
<feature type="transmembrane region" description="Helical" evidence="1">
    <location>
        <begin position="204"/>
        <end position="221"/>
    </location>
</feature>
<protein>
    <submittedName>
        <fullName evidence="2">O-antigen polymerase</fullName>
    </submittedName>
</protein>
<dbReference type="NCBIfam" id="TIGR04370">
    <property type="entry name" value="glyco_rpt_poly"/>
    <property type="match status" value="1"/>
</dbReference>
<keyword evidence="1" id="KW-0472">Membrane</keyword>
<keyword evidence="3" id="KW-1185">Reference proteome</keyword>
<evidence type="ECO:0000313" key="3">
    <source>
        <dbReference type="Proteomes" id="UP001485505"/>
    </source>
</evidence>
<accession>A0ABZ2VP98</accession>
<dbReference type="InterPro" id="IPR029468">
    <property type="entry name" value="O-ag_pol_Wzy"/>
</dbReference>
<feature type="transmembrane region" description="Helical" evidence="1">
    <location>
        <begin position="179"/>
        <end position="197"/>
    </location>
</feature>
<dbReference type="PROSITE" id="PS51257">
    <property type="entry name" value="PROKAR_LIPOPROTEIN"/>
    <property type="match status" value="1"/>
</dbReference>
<reference evidence="2 3" key="1">
    <citation type="submission" date="2024-04" db="EMBL/GenBank/DDBJ databases">
        <title>Complete genome sequence of Bacillus mobilis strains derived from soil.</title>
        <authorList>
            <person name="Jung H."/>
            <person name="Choi S."/>
            <person name="Kim Y."/>
            <person name="Han J.A."/>
            <person name="Kim E.Y."/>
            <person name="Lee H.-S."/>
        </authorList>
    </citation>
    <scope>NUCLEOTIDE SEQUENCE [LARGE SCALE GENOMIC DNA]</scope>
    <source>
        <strain evidence="2 3">IMGN7</strain>
    </source>
</reference>
<feature type="transmembrane region" description="Helical" evidence="1">
    <location>
        <begin position="30"/>
        <end position="54"/>
    </location>
</feature>
<dbReference type="EMBL" id="CP151108">
    <property type="protein sequence ID" value="WZF31033.1"/>
    <property type="molecule type" value="Genomic_DNA"/>
</dbReference>
<evidence type="ECO:0000313" key="2">
    <source>
        <dbReference type="EMBL" id="WZF31033.1"/>
    </source>
</evidence>
<feature type="transmembrane region" description="Helical" evidence="1">
    <location>
        <begin position="400"/>
        <end position="418"/>
    </location>
</feature>
<dbReference type="Pfam" id="PF14296">
    <property type="entry name" value="O-ag_pol_Wzy"/>
    <property type="match status" value="1"/>
</dbReference>
<keyword evidence="1" id="KW-1133">Transmembrane helix</keyword>
<proteinExistence type="predicted"/>
<feature type="transmembrane region" description="Helical" evidence="1">
    <location>
        <begin position="424"/>
        <end position="445"/>
    </location>
</feature>
<name>A0ABZ2VP98_9BACI</name>
<gene>
    <name evidence="2" type="ORF">AABL52_01195</name>
</gene>
<feature type="transmembrane region" description="Helical" evidence="1">
    <location>
        <begin position="78"/>
        <end position="101"/>
    </location>
</feature>
<keyword evidence="1" id="KW-0812">Transmembrane</keyword>
<sequence length="455" mass="52294">MVFWYKFLVLMLIAIFIGCFIRLKNNGYVYTPIFAFVIGIAYFILFPFSVLTFIEKFSLNPLSGATGYWASVDLNNSYFMYPFFIIWVSLLLCGVSILLFTPKLSLDKKQHFVIDEKSYKKIVFIIIASMAWLTMDWTLKFIQFGGISEYLNLHWYMRNDILFNEYGSLFVYLTKFTQANMVIFTGMSVLYTLILFSKEMNKRGKVFLSIVIFLFHILIIFLTGNRIYFAIFLLLTFSGFIIFNYRKQIVISVSLLPVLLIIFSAWSYTRSMLHDLDTALQNYFASFSDLSDSFVSMLFDITEGANVLVAFHIINDYGNIYEYLHGATYSRVLTSFIPDLSNKIDSFTVIIGSNYMPGTNVSLNSTIIGELYANFGLLLILILPILAVFLILLSQRLNMRVAPIVTCVIGVLICWLVRSVFSDNFLLSIITVFIIIFELMLYDALVKISNSGKTK</sequence>